<feature type="transmembrane region" description="Helical" evidence="1">
    <location>
        <begin position="149"/>
        <end position="167"/>
    </location>
</feature>
<protein>
    <recommendedName>
        <fullName evidence="4">Transmembrane protein</fullName>
    </recommendedName>
</protein>
<keyword evidence="1" id="KW-0812">Transmembrane</keyword>
<proteinExistence type="predicted"/>
<sequence length="291" mass="32597">MAPVISLLRNVWDPVANRLERFIRKVAAELPIDNDWSQSVKGSWYVHPRQHAIEIVFLSSAFASAASYFFMRALGPDTLNFKLLTSFVPTAPASWTEKLLLGSLIGSLSLTLTHKLIRGTGLFMLQPCHMGALLLISVMSAPEKLVSKILFNIYLHTQWGGYAALAFPDLRGHDLFLETFNFFAEHALILIAPIYMIYSGRYLVLPASPNMALLSFFVYGFFHSPLLHVCALRSGLNLNYLFAPPPIKILIKLGPFYRPAMYGTALVAMFATRYLLVGGVMSMLPRKSLYF</sequence>
<keyword evidence="3" id="KW-1185">Reference proteome</keyword>
<evidence type="ECO:0000256" key="1">
    <source>
        <dbReference type="SAM" id="Phobius"/>
    </source>
</evidence>
<comment type="caution">
    <text evidence="2">The sequence shown here is derived from an EMBL/GenBank/DDBJ whole genome shotgun (WGS) entry which is preliminary data.</text>
</comment>
<feature type="transmembrane region" description="Helical" evidence="1">
    <location>
        <begin position="256"/>
        <end position="276"/>
    </location>
</feature>
<feature type="transmembrane region" description="Helical" evidence="1">
    <location>
        <begin position="116"/>
        <end position="137"/>
    </location>
</feature>
<feature type="transmembrane region" description="Helical" evidence="1">
    <location>
        <begin position="51"/>
        <end position="71"/>
    </location>
</feature>
<organism evidence="2 3">
    <name type="scientific">Circinella minor</name>
    <dbReference type="NCBI Taxonomy" id="1195481"/>
    <lineage>
        <taxon>Eukaryota</taxon>
        <taxon>Fungi</taxon>
        <taxon>Fungi incertae sedis</taxon>
        <taxon>Mucoromycota</taxon>
        <taxon>Mucoromycotina</taxon>
        <taxon>Mucoromycetes</taxon>
        <taxon>Mucorales</taxon>
        <taxon>Lichtheimiaceae</taxon>
        <taxon>Circinella</taxon>
    </lineage>
</organism>
<dbReference type="OrthoDB" id="17328at2759"/>
<dbReference type="InterPro" id="IPR026508">
    <property type="entry name" value="TMEM164"/>
</dbReference>
<dbReference type="Proteomes" id="UP000646827">
    <property type="component" value="Unassembled WGS sequence"/>
</dbReference>
<accession>A0A8H7VSL7</accession>
<keyword evidence="1" id="KW-0472">Membrane</keyword>
<name>A0A8H7VSL7_9FUNG</name>
<evidence type="ECO:0008006" key="4">
    <source>
        <dbReference type="Google" id="ProtNLM"/>
    </source>
</evidence>
<keyword evidence="1" id="KW-1133">Transmembrane helix</keyword>
<dbReference type="Pfam" id="PF14808">
    <property type="entry name" value="TMEM164"/>
    <property type="match status" value="1"/>
</dbReference>
<evidence type="ECO:0000313" key="2">
    <source>
        <dbReference type="EMBL" id="KAG2227273.1"/>
    </source>
</evidence>
<dbReference type="PANTHER" id="PTHR20948">
    <property type="entry name" value="TRANSMEMBRANE PROTEIN 164"/>
    <property type="match status" value="1"/>
</dbReference>
<dbReference type="AlphaFoldDB" id="A0A8H7VSL7"/>
<feature type="transmembrane region" description="Helical" evidence="1">
    <location>
        <begin position="216"/>
        <end position="236"/>
    </location>
</feature>
<reference evidence="2 3" key="1">
    <citation type="submission" date="2020-12" db="EMBL/GenBank/DDBJ databases">
        <title>Metabolic potential, ecology and presence of endohyphal bacteria is reflected in genomic diversity of Mucoromycotina.</title>
        <authorList>
            <person name="Muszewska A."/>
            <person name="Okrasinska A."/>
            <person name="Steczkiewicz K."/>
            <person name="Drgas O."/>
            <person name="Orlowska M."/>
            <person name="Perlinska-Lenart U."/>
            <person name="Aleksandrzak-Piekarczyk T."/>
            <person name="Szatraj K."/>
            <person name="Zielenkiewicz U."/>
            <person name="Pilsyk S."/>
            <person name="Malc E."/>
            <person name="Mieczkowski P."/>
            <person name="Kruszewska J.S."/>
            <person name="Biernat P."/>
            <person name="Pawlowska J."/>
        </authorList>
    </citation>
    <scope>NUCLEOTIDE SEQUENCE [LARGE SCALE GENOMIC DNA]</scope>
    <source>
        <strain evidence="2 3">CBS 142.35</strain>
    </source>
</reference>
<evidence type="ECO:0000313" key="3">
    <source>
        <dbReference type="Proteomes" id="UP000646827"/>
    </source>
</evidence>
<dbReference type="EMBL" id="JAEPRB010000009">
    <property type="protein sequence ID" value="KAG2227273.1"/>
    <property type="molecule type" value="Genomic_DNA"/>
</dbReference>
<dbReference type="PANTHER" id="PTHR20948:SF2">
    <property type="entry name" value="TRANSMEMBRANE PROTEIN 164"/>
    <property type="match status" value="1"/>
</dbReference>
<gene>
    <name evidence="2" type="ORF">INT45_008517</name>
</gene>
<feature type="transmembrane region" description="Helical" evidence="1">
    <location>
        <begin position="187"/>
        <end position="204"/>
    </location>
</feature>